<dbReference type="KEGG" id="bsc:COCSADRAFT_35264"/>
<dbReference type="AlphaFoldDB" id="M2SWU6"/>
<dbReference type="EMBL" id="KB445640">
    <property type="protein sequence ID" value="EMD66775.1"/>
    <property type="molecule type" value="Genomic_DNA"/>
</dbReference>
<evidence type="ECO:0000313" key="1">
    <source>
        <dbReference type="EMBL" id="EMD66775.1"/>
    </source>
</evidence>
<keyword evidence="2" id="KW-1185">Reference proteome</keyword>
<accession>M2SWU6</accession>
<evidence type="ECO:0000313" key="2">
    <source>
        <dbReference type="Proteomes" id="UP000016934"/>
    </source>
</evidence>
<organism evidence="1 2">
    <name type="scientific">Cochliobolus sativus (strain ND90Pr / ATCC 201652)</name>
    <name type="common">Common root rot and spot blotch fungus</name>
    <name type="synonym">Bipolaris sorokiniana</name>
    <dbReference type="NCBI Taxonomy" id="665912"/>
    <lineage>
        <taxon>Eukaryota</taxon>
        <taxon>Fungi</taxon>
        <taxon>Dikarya</taxon>
        <taxon>Ascomycota</taxon>
        <taxon>Pezizomycotina</taxon>
        <taxon>Dothideomycetes</taxon>
        <taxon>Pleosporomycetidae</taxon>
        <taxon>Pleosporales</taxon>
        <taxon>Pleosporineae</taxon>
        <taxon>Pleosporaceae</taxon>
        <taxon>Bipolaris</taxon>
    </lineage>
</organism>
<dbReference type="eggNOG" id="ENOG502R8FG">
    <property type="taxonomic scope" value="Eukaryota"/>
</dbReference>
<name>M2SWU6_COCSN</name>
<reference evidence="1 2" key="1">
    <citation type="journal article" date="2012" name="PLoS Pathog.">
        <title>Diverse lifestyles and strategies of plant pathogenesis encoded in the genomes of eighteen Dothideomycetes fungi.</title>
        <authorList>
            <person name="Ohm R.A."/>
            <person name="Feau N."/>
            <person name="Henrissat B."/>
            <person name="Schoch C.L."/>
            <person name="Horwitz B.A."/>
            <person name="Barry K.W."/>
            <person name="Condon B.J."/>
            <person name="Copeland A.C."/>
            <person name="Dhillon B."/>
            <person name="Glaser F."/>
            <person name="Hesse C.N."/>
            <person name="Kosti I."/>
            <person name="LaButti K."/>
            <person name="Lindquist E.A."/>
            <person name="Lucas S."/>
            <person name="Salamov A.A."/>
            <person name="Bradshaw R.E."/>
            <person name="Ciuffetti L."/>
            <person name="Hamelin R.C."/>
            <person name="Kema G.H.J."/>
            <person name="Lawrence C."/>
            <person name="Scott J.A."/>
            <person name="Spatafora J.W."/>
            <person name="Turgeon B.G."/>
            <person name="de Wit P.J.G.M."/>
            <person name="Zhong S."/>
            <person name="Goodwin S.B."/>
            <person name="Grigoriev I.V."/>
        </authorList>
    </citation>
    <scope>NUCLEOTIDE SEQUENCE [LARGE SCALE GENOMIC DNA]</scope>
    <source>
        <strain evidence="2">ND90Pr / ATCC 201652</strain>
    </source>
</reference>
<dbReference type="OMA" id="LWELVEF"/>
<dbReference type="HOGENOM" id="CLU_634564_0_0_1"/>
<dbReference type="GeneID" id="19138167"/>
<proteinExistence type="predicted"/>
<sequence length="431" mass="48230">MDQRGSKRVYSNAFQHSNDQYRKALRSVAVSSATSRSSYIPAVLFGTDKENSTPFLHAEADAEILHSSQNIRLPLGPYFLERQPCLPRISEVLEESGRGITLREPGQLQMDSSPLDFHLDLDSSSPLDDIVGFGAYTGPSIFEDSNTAFVRAGQDGGCTSTALHFQDLSLYDTPETIVPDHIEWSIATARTSISTVASRSLQYPFPTLHPNDILIIFEKGHKVMKLSKYLVMFSSRFFASILTGTYTPGYTRCLRLRNDFPPAITTMIHFLEQGMYALDPVTRIQYPNLTLFDLHVHAYVVGAKYDVRRLCDYAIDQYVDIACRVLDTSGVYVNQTTGIVSPTVNSFLDSLVLTWRNTLSSEDALRQAALELVKAKIHQLLRVRFFQTLLWELVEFGDDVVASLQEDGFDVKILPMVAGWQDKAGVSFGRA</sequence>
<gene>
    <name evidence="1" type="ORF">COCSADRAFT_35264</name>
</gene>
<protein>
    <recommendedName>
        <fullName evidence="3">BTB domain-containing protein</fullName>
    </recommendedName>
</protein>
<evidence type="ECO:0008006" key="3">
    <source>
        <dbReference type="Google" id="ProtNLM"/>
    </source>
</evidence>
<dbReference type="RefSeq" id="XP_007697619.1">
    <property type="nucleotide sequence ID" value="XM_007699429.1"/>
</dbReference>
<reference evidence="2" key="2">
    <citation type="journal article" date="2013" name="PLoS Genet.">
        <title>Comparative genome structure, secondary metabolite, and effector coding capacity across Cochliobolus pathogens.</title>
        <authorList>
            <person name="Condon B.J."/>
            <person name="Leng Y."/>
            <person name="Wu D."/>
            <person name="Bushley K.E."/>
            <person name="Ohm R.A."/>
            <person name="Otillar R."/>
            <person name="Martin J."/>
            <person name="Schackwitz W."/>
            <person name="Grimwood J."/>
            <person name="MohdZainudin N."/>
            <person name="Xue C."/>
            <person name="Wang R."/>
            <person name="Manning V.A."/>
            <person name="Dhillon B."/>
            <person name="Tu Z.J."/>
            <person name="Steffenson B.J."/>
            <person name="Salamov A."/>
            <person name="Sun H."/>
            <person name="Lowry S."/>
            <person name="LaButti K."/>
            <person name="Han J."/>
            <person name="Copeland A."/>
            <person name="Lindquist E."/>
            <person name="Barry K."/>
            <person name="Schmutz J."/>
            <person name="Baker S.E."/>
            <person name="Ciuffetti L.M."/>
            <person name="Grigoriev I.V."/>
            <person name="Zhong S."/>
            <person name="Turgeon B.G."/>
        </authorList>
    </citation>
    <scope>NUCLEOTIDE SEQUENCE [LARGE SCALE GENOMIC DNA]</scope>
    <source>
        <strain evidence="2">ND90Pr / ATCC 201652</strain>
    </source>
</reference>
<dbReference type="OrthoDB" id="6359816at2759"/>
<dbReference type="Proteomes" id="UP000016934">
    <property type="component" value="Unassembled WGS sequence"/>
</dbReference>